<evidence type="ECO:0000256" key="6">
    <source>
        <dbReference type="SAM" id="MobiDB-lite"/>
    </source>
</evidence>
<dbReference type="GO" id="GO:0005634">
    <property type="term" value="C:nucleus"/>
    <property type="evidence" value="ECO:0007669"/>
    <property type="project" value="UniProtKB-SubCell"/>
</dbReference>
<feature type="region of interest" description="Disordered" evidence="6">
    <location>
        <begin position="1260"/>
        <end position="1293"/>
    </location>
</feature>
<proteinExistence type="inferred from homology"/>
<name>A0A5B8MCH0_9CHLO</name>
<dbReference type="GO" id="GO:0036396">
    <property type="term" value="C:RNA N6-methyladenosine methyltransferase complex"/>
    <property type="evidence" value="ECO:0007669"/>
    <property type="project" value="TreeGrafter"/>
</dbReference>
<dbReference type="InterPro" id="IPR031801">
    <property type="entry name" value="VIR_N"/>
</dbReference>
<sequence length="1416" mass="153945">MASAKRWERVLYAGTFRRNLVSDQVDEITFERPVRITHVRVVPLYVSDSKLNDFAGFTSPGSFGLRIFGSQRDETQKCRFSELCPALEYEAPLSDSFCVHTEPLAVDHLVIRGRYRTLSIIVVGVALQDSQVENCSFLWGKPLQHREPSQGEDAVVGNGGEAENVSRRAGSSLPSSRTMWWEPSEDCVSSRILCDLDLSSADPGQFETVRKDVLGLVSTNSSPSTTEERSGAAKVNPKAVDKAIDKVVDCLERGETASFSQANLGALASVAVCASPKLIGKFAKRGGIEGLWNTLKNEESSLESKFWSSASFLVASYHQKGLESLAGHAHTTKEAGRFENLEQGLLSLAMQPEYAPLAQLVAKVITHLQLYNGTNALRRVATKLADDWTGGKGFDWEKIDNIVKEVKSVQDVFHRLVVGRNTRMMGNSCNQIKIAGFLSQESLDVPASDAVLIQSLLESKGLASMSTILTIVGTSASADKLKTSKADFIVTTIIEMCRILEGSQYFDVLLAKGTRECNALCEGLAEVAKYYGRSMSSAAKKWDLYVRCFCMLDSLSAKSCDGLGSERTFLELAQKVISCSSQLHEAGGGCDSVLRCVLDLTMSRVGAPGEKSSHVQSIASEAVYQLLLRSKDVNVDMVAKYLTPLEDFVSSGARREGFYPHPYKMDSLREINPVVQDGDEMLALRRYMGESAALTLTRVHGMVFAIKAITSLTKGVPVGTSAFAALNISDFIESLKNVLSFVHEEAMGQQTCQPEAWNGSVFDTPCLHASSVILLSALDACVKGFEACLDFLASLRADFDLGGFHKVFVRSYEVVVLNSCAPASGECQGLADEIAATYASCLRKWSLSEVKPSAAIAILGTQAAGSIGFSVAKYLHLVELLRSLELTNMLIPFEMSEYSSSLQVKLNEVSEACSEGIVSILSQGVFYSLREIKTPVLEFCMKVVHLGPKFARAVVSCLLELLQQEFEIISEDHLEIRCAENLCDAVMALSRDPLCKNVFLESGAITIMLSVFKQPLLSEPAITESALPMKAMQTIQNLCNTDICLDEKAPLYVRAVEDGPSVDEGSSFVSTMLDAMRVLPEEVTEKAIGVFALLSRHIPGQFSLRNGASQWKTNAYWSGEGAQGGGVINASSALTSAARFLRSTSNGMESEKQKGHINEAAEILEAQNSDDVCDDEGEEPPQPTALETKYKEARHGSQLSFFRTQGLHLRNIVQSLACPANPEEQEHAMASETEVQAQNRWYSDSEVRRRSLALQVEQKSRVAPDYGGDLTRSQETTQVKSGPGAALGATEGAAPTPGFDGGEIPESDQMQIDAKPVFMAEDDLYADIPATDAAAQGASPAEHENGEDLYGDIDMKHHEGGPVSSTHRAEEASASLSAENLTPEVIADLLKNPEKLQPMLERHPQLLAILQQSLNM</sequence>
<dbReference type="PANTHER" id="PTHR23185">
    <property type="entry name" value="PROTEIN VIRILIZER HOMOLOG"/>
    <property type="match status" value="1"/>
</dbReference>
<dbReference type="Proteomes" id="UP000316726">
    <property type="component" value="Chromosome 1"/>
</dbReference>
<accession>A0A5B8MCH0</accession>
<keyword evidence="3" id="KW-0507">mRNA processing</keyword>
<evidence type="ECO:0000256" key="5">
    <source>
        <dbReference type="ARBA" id="ARBA00023242"/>
    </source>
</evidence>
<dbReference type="InterPro" id="IPR026736">
    <property type="entry name" value="Virilizer"/>
</dbReference>
<evidence type="ECO:0000313" key="8">
    <source>
        <dbReference type="EMBL" id="QDZ18208.1"/>
    </source>
</evidence>
<evidence type="ECO:0000256" key="2">
    <source>
        <dbReference type="ARBA" id="ARBA00008371"/>
    </source>
</evidence>
<evidence type="ECO:0000313" key="9">
    <source>
        <dbReference type="Proteomes" id="UP000316726"/>
    </source>
</evidence>
<evidence type="ECO:0000259" key="7">
    <source>
        <dbReference type="Pfam" id="PF15912"/>
    </source>
</evidence>
<reference evidence="8 9" key="1">
    <citation type="submission" date="2018-07" db="EMBL/GenBank/DDBJ databases">
        <title>The complete nuclear genome of the prasinophyte Chloropicon primus (CCMP1205).</title>
        <authorList>
            <person name="Pombert J.-F."/>
            <person name="Otis C."/>
            <person name="Turmel M."/>
            <person name="Lemieux C."/>
        </authorList>
    </citation>
    <scope>NUCLEOTIDE SEQUENCE [LARGE SCALE GENOMIC DNA]</scope>
    <source>
        <strain evidence="8 9">CCMP1205</strain>
    </source>
</reference>
<dbReference type="GO" id="GO:0008380">
    <property type="term" value="P:RNA splicing"/>
    <property type="evidence" value="ECO:0007669"/>
    <property type="project" value="UniProtKB-KW"/>
</dbReference>
<keyword evidence="9" id="KW-1185">Reference proteome</keyword>
<dbReference type="PANTHER" id="PTHR23185:SF0">
    <property type="entry name" value="PROTEIN VIRILIZER HOMOLOG"/>
    <property type="match status" value="1"/>
</dbReference>
<feature type="domain" description="Virilizer N-terminal" evidence="7">
    <location>
        <begin position="10"/>
        <end position="142"/>
    </location>
</feature>
<evidence type="ECO:0000256" key="4">
    <source>
        <dbReference type="ARBA" id="ARBA00023187"/>
    </source>
</evidence>
<dbReference type="OrthoDB" id="2011702at2759"/>
<dbReference type="EMBL" id="CP031034">
    <property type="protein sequence ID" value="QDZ18208.1"/>
    <property type="molecule type" value="Genomic_DNA"/>
</dbReference>
<dbReference type="GO" id="GO:0003723">
    <property type="term" value="F:RNA binding"/>
    <property type="evidence" value="ECO:0007669"/>
    <property type="project" value="TreeGrafter"/>
</dbReference>
<comment type="subcellular location">
    <subcellularLocation>
        <location evidence="1">Nucleus</location>
    </subcellularLocation>
</comment>
<gene>
    <name evidence="8" type="ORF">A3770_01p07260</name>
</gene>
<comment type="similarity">
    <text evidence="2">Belongs to the vir family.</text>
</comment>
<feature type="region of interest" description="Disordered" evidence="6">
    <location>
        <begin position="146"/>
        <end position="177"/>
    </location>
</feature>
<feature type="region of interest" description="Disordered" evidence="6">
    <location>
        <begin position="1335"/>
        <end position="1371"/>
    </location>
</feature>
<organism evidence="8 9">
    <name type="scientific">Chloropicon primus</name>
    <dbReference type="NCBI Taxonomy" id="1764295"/>
    <lineage>
        <taxon>Eukaryota</taxon>
        <taxon>Viridiplantae</taxon>
        <taxon>Chlorophyta</taxon>
        <taxon>Chloropicophyceae</taxon>
        <taxon>Chloropicales</taxon>
        <taxon>Chloropicaceae</taxon>
        <taxon>Chloropicon</taxon>
    </lineage>
</organism>
<evidence type="ECO:0000256" key="1">
    <source>
        <dbReference type="ARBA" id="ARBA00004123"/>
    </source>
</evidence>
<dbReference type="GO" id="GO:0006397">
    <property type="term" value="P:mRNA processing"/>
    <property type="evidence" value="ECO:0007669"/>
    <property type="project" value="UniProtKB-KW"/>
</dbReference>
<keyword evidence="4" id="KW-0508">mRNA splicing</keyword>
<protein>
    <recommendedName>
        <fullName evidence="7">Virilizer N-terminal domain-containing protein</fullName>
    </recommendedName>
</protein>
<keyword evidence="5" id="KW-0539">Nucleus</keyword>
<feature type="compositionally biased region" description="Polar residues" evidence="6">
    <location>
        <begin position="1271"/>
        <end position="1280"/>
    </location>
</feature>
<dbReference type="STRING" id="1764295.A0A5B8MCH0"/>
<dbReference type="Pfam" id="PF15912">
    <property type="entry name" value="VIR_N"/>
    <property type="match status" value="1"/>
</dbReference>
<evidence type="ECO:0000256" key="3">
    <source>
        <dbReference type="ARBA" id="ARBA00022664"/>
    </source>
</evidence>